<comment type="caution">
    <text evidence="3">The sequence shown here is derived from an EMBL/GenBank/DDBJ whole genome shotgun (WGS) entry which is preliminary data.</text>
</comment>
<feature type="transmembrane region" description="Helical" evidence="1">
    <location>
        <begin position="66"/>
        <end position="88"/>
    </location>
</feature>
<evidence type="ECO:0000313" key="4">
    <source>
        <dbReference type="Proteomes" id="UP000230821"/>
    </source>
</evidence>
<dbReference type="Pfam" id="PF07331">
    <property type="entry name" value="TctB"/>
    <property type="match status" value="1"/>
</dbReference>
<proteinExistence type="predicted"/>
<protein>
    <submittedName>
        <fullName evidence="3">Tripartite tricarboxylate transporter</fullName>
    </submittedName>
</protein>
<evidence type="ECO:0000313" key="3">
    <source>
        <dbReference type="EMBL" id="PIE35753.1"/>
    </source>
</evidence>
<evidence type="ECO:0000256" key="1">
    <source>
        <dbReference type="SAM" id="Phobius"/>
    </source>
</evidence>
<reference evidence="3 4" key="1">
    <citation type="submission" date="2017-10" db="EMBL/GenBank/DDBJ databases">
        <title>Novel microbial diversity and functional potential in the marine mammal oral microbiome.</title>
        <authorList>
            <person name="Dudek N.K."/>
            <person name="Sun C.L."/>
            <person name="Burstein D."/>
            <person name="Kantor R.S."/>
            <person name="Aliaga Goltsman D.S."/>
            <person name="Bik E.M."/>
            <person name="Thomas B.C."/>
            <person name="Banfield J.F."/>
            <person name="Relman D.A."/>
        </authorList>
    </citation>
    <scope>NUCLEOTIDE SEQUENCE [LARGE SCALE GENOMIC DNA]</scope>
    <source>
        <strain evidence="3">DOLJORAL78_47_16</strain>
    </source>
</reference>
<gene>
    <name evidence="3" type="ORF">CSA56_02990</name>
</gene>
<feature type="transmembrane region" description="Helical" evidence="1">
    <location>
        <begin position="20"/>
        <end position="46"/>
    </location>
</feature>
<keyword evidence="1" id="KW-1133">Transmembrane helix</keyword>
<evidence type="ECO:0000259" key="2">
    <source>
        <dbReference type="Pfam" id="PF07331"/>
    </source>
</evidence>
<sequence length="147" mass="16837">MEGGTPSFFQISIDFNESHTFFPMIILWILLILLAIITIVYGIPFFRDIRSGKRNPSFFVEQFDKLRLFGTLILAIVYFILMDAVGMLFPNMGFGFLFVSIPFMFVLSLLYAHNIDRKKLLVIGINSILAPCIAWYILGNLFNISLP</sequence>
<dbReference type="EMBL" id="PDSK01000034">
    <property type="protein sequence ID" value="PIE35753.1"/>
    <property type="molecule type" value="Genomic_DNA"/>
</dbReference>
<name>A0A2G6KJA7_9BACT</name>
<dbReference type="AlphaFoldDB" id="A0A2G6KJA7"/>
<feature type="domain" description="DUF1468" evidence="2">
    <location>
        <begin position="20"/>
        <end position="147"/>
    </location>
</feature>
<accession>A0A2G6KJA7</accession>
<organism evidence="3 4">
    <name type="scientific">candidate division KSB3 bacterium</name>
    <dbReference type="NCBI Taxonomy" id="2044937"/>
    <lineage>
        <taxon>Bacteria</taxon>
        <taxon>candidate division KSB3</taxon>
    </lineage>
</organism>
<feature type="transmembrane region" description="Helical" evidence="1">
    <location>
        <begin position="120"/>
        <end position="138"/>
    </location>
</feature>
<keyword evidence="1" id="KW-0472">Membrane</keyword>
<dbReference type="InterPro" id="IPR009936">
    <property type="entry name" value="DUF1468"/>
</dbReference>
<keyword evidence="1" id="KW-0812">Transmembrane</keyword>
<feature type="transmembrane region" description="Helical" evidence="1">
    <location>
        <begin position="94"/>
        <end position="113"/>
    </location>
</feature>
<dbReference type="Proteomes" id="UP000230821">
    <property type="component" value="Unassembled WGS sequence"/>
</dbReference>